<dbReference type="AlphaFoldDB" id="A0A6A5TBD6"/>
<reference evidence="2" key="1">
    <citation type="journal article" date="2020" name="Stud. Mycol.">
        <title>101 Dothideomycetes genomes: a test case for predicting lifestyles and emergence of pathogens.</title>
        <authorList>
            <person name="Haridas S."/>
            <person name="Albert R."/>
            <person name="Binder M."/>
            <person name="Bloem J."/>
            <person name="Labutti K."/>
            <person name="Salamov A."/>
            <person name="Andreopoulos B."/>
            <person name="Baker S."/>
            <person name="Barry K."/>
            <person name="Bills G."/>
            <person name="Bluhm B."/>
            <person name="Cannon C."/>
            <person name="Castanera R."/>
            <person name="Culley D."/>
            <person name="Daum C."/>
            <person name="Ezra D."/>
            <person name="Gonzalez J."/>
            <person name="Henrissat B."/>
            <person name="Kuo A."/>
            <person name="Liang C."/>
            <person name="Lipzen A."/>
            <person name="Lutzoni F."/>
            <person name="Magnuson J."/>
            <person name="Mondo S."/>
            <person name="Nolan M."/>
            <person name="Ohm R."/>
            <person name="Pangilinan J."/>
            <person name="Park H.-J."/>
            <person name="Ramirez L."/>
            <person name="Alfaro M."/>
            <person name="Sun H."/>
            <person name="Tritt A."/>
            <person name="Yoshinaga Y."/>
            <person name="Zwiers L.-H."/>
            <person name="Turgeon B."/>
            <person name="Goodwin S."/>
            <person name="Spatafora J."/>
            <person name="Crous P."/>
            <person name="Grigoriev I."/>
        </authorList>
    </citation>
    <scope>NUCLEOTIDE SEQUENCE</scope>
    <source>
        <strain evidence="2">CBS 675.92</strain>
    </source>
</reference>
<dbReference type="OrthoDB" id="10482078at2759"/>
<protein>
    <submittedName>
        <fullName evidence="2">Uncharacterized protein</fullName>
    </submittedName>
</protein>
<dbReference type="EMBL" id="ML977028">
    <property type="protein sequence ID" value="KAF1950125.1"/>
    <property type="molecule type" value="Genomic_DNA"/>
</dbReference>
<accession>A0A6A5TBD6</accession>
<name>A0A6A5TBD6_9PLEO</name>
<gene>
    <name evidence="2" type="ORF">CC80DRAFT_598363</name>
</gene>
<sequence length="288" mass="32384">MDIEVTLAEVSHIAFTRFPDPYGSLPTHEDILFFDISGAAGLLIGRLVINLNGKMKVVRDIYALLSSSGSGVGVGFTNGRDFVDIKTWDTIGVQFCAPFSLLDKKDAHFKPKLENFIKLCFLIGVKRRSVVVGLEFMMDVKEIAEDVGWNWKMWRENGGQGAAQFVRETRAADQALVKERERKASIKAYEEQKAMVKAYNEDDDDHLVGWREMRGRSMDGIGTATSSSSPKHPLRRKSPVKGLRNDDSMYMADEANDDGPSEIQKLQQHLRGLRLARDKKREDEESLG</sequence>
<proteinExistence type="predicted"/>
<evidence type="ECO:0000256" key="1">
    <source>
        <dbReference type="SAM" id="MobiDB-lite"/>
    </source>
</evidence>
<organism evidence="2 3">
    <name type="scientific">Byssothecium circinans</name>
    <dbReference type="NCBI Taxonomy" id="147558"/>
    <lineage>
        <taxon>Eukaryota</taxon>
        <taxon>Fungi</taxon>
        <taxon>Dikarya</taxon>
        <taxon>Ascomycota</taxon>
        <taxon>Pezizomycotina</taxon>
        <taxon>Dothideomycetes</taxon>
        <taxon>Pleosporomycetidae</taxon>
        <taxon>Pleosporales</taxon>
        <taxon>Massarineae</taxon>
        <taxon>Massarinaceae</taxon>
        <taxon>Byssothecium</taxon>
    </lineage>
</organism>
<evidence type="ECO:0000313" key="3">
    <source>
        <dbReference type="Proteomes" id="UP000800035"/>
    </source>
</evidence>
<feature type="region of interest" description="Disordered" evidence="1">
    <location>
        <begin position="218"/>
        <end position="288"/>
    </location>
</feature>
<evidence type="ECO:0000313" key="2">
    <source>
        <dbReference type="EMBL" id="KAF1950125.1"/>
    </source>
</evidence>
<dbReference type="Proteomes" id="UP000800035">
    <property type="component" value="Unassembled WGS sequence"/>
</dbReference>
<feature type="compositionally biased region" description="Basic and acidic residues" evidence="1">
    <location>
        <begin position="275"/>
        <end position="288"/>
    </location>
</feature>
<keyword evidence="3" id="KW-1185">Reference proteome</keyword>